<dbReference type="GO" id="GO:0000166">
    <property type="term" value="F:nucleotide binding"/>
    <property type="evidence" value="ECO:0007669"/>
    <property type="project" value="InterPro"/>
</dbReference>
<name>A0A315Y589_RUMFL</name>
<sequence length="132" mass="14319">MKMIIGGAYQGKVGCATELFGINEEDMVNGSACDFEEVFSAVCIKSYHKMIARLLAEGVDPVQFTSRLCETNKDVVVIMDEIGCGIVPLVKSERVRREATGRCGCMIAKESDVVIRVICGIPTYLKGAPHEG</sequence>
<keyword evidence="1" id="KW-0418">Kinase</keyword>
<dbReference type="RefSeq" id="WP_109725968.1">
    <property type="nucleotide sequence ID" value="NZ_QGDI01000003.1"/>
</dbReference>
<dbReference type="Proteomes" id="UP000245720">
    <property type="component" value="Unassembled WGS sequence"/>
</dbReference>
<dbReference type="Gene3D" id="3.40.50.300">
    <property type="entry name" value="P-loop containing nucleotide triphosphate hydrolases"/>
    <property type="match status" value="1"/>
</dbReference>
<accession>A0A315Y589</accession>
<dbReference type="SUPFAM" id="SSF52540">
    <property type="entry name" value="P-loop containing nucleoside triphosphate hydrolases"/>
    <property type="match status" value="1"/>
</dbReference>
<organism evidence="1 2">
    <name type="scientific">Ruminococcus flavefaciens</name>
    <dbReference type="NCBI Taxonomy" id="1265"/>
    <lineage>
        <taxon>Bacteria</taxon>
        <taxon>Bacillati</taxon>
        <taxon>Bacillota</taxon>
        <taxon>Clostridia</taxon>
        <taxon>Eubacteriales</taxon>
        <taxon>Oscillospiraceae</taxon>
        <taxon>Ruminococcus</taxon>
    </lineage>
</organism>
<gene>
    <name evidence="1" type="ORF">IE37_01134</name>
</gene>
<dbReference type="OrthoDB" id="1766664at2"/>
<dbReference type="EMBL" id="QGDI01000003">
    <property type="protein sequence ID" value="PWJ14199.1"/>
    <property type="molecule type" value="Genomic_DNA"/>
</dbReference>
<dbReference type="GO" id="GO:0043752">
    <property type="term" value="F:adenosylcobinamide kinase activity"/>
    <property type="evidence" value="ECO:0007669"/>
    <property type="project" value="InterPro"/>
</dbReference>
<dbReference type="GO" id="GO:0009236">
    <property type="term" value="P:cobalamin biosynthetic process"/>
    <property type="evidence" value="ECO:0007669"/>
    <property type="project" value="UniProtKB-UniPathway"/>
</dbReference>
<evidence type="ECO:0000313" key="1">
    <source>
        <dbReference type="EMBL" id="PWJ14199.1"/>
    </source>
</evidence>
<keyword evidence="1" id="KW-0808">Transferase</keyword>
<evidence type="ECO:0000313" key="2">
    <source>
        <dbReference type="Proteomes" id="UP000245720"/>
    </source>
</evidence>
<proteinExistence type="predicted"/>
<reference evidence="1 2" key="1">
    <citation type="submission" date="2018-05" db="EMBL/GenBank/DDBJ databases">
        <title>The Hungate 1000. A catalogue of reference genomes from the rumen microbiome.</title>
        <authorList>
            <person name="Kelly W."/>
        </authorList>
    </citation>
    <scope>NUCLEOTIDE SEQUENCE [LARGE SCALE GENOMIC DNA]</scope>
    <source>
        <strain evidence="1 2">SAb67</strain>
    </source>
</reference>
<dbReference type="GO" id="GO:0016779">
    <property type="term" value="F:nucleotidyltransferase activity"/>
    <property type="evidence" value="ECO:0007669"/>
    <property type="project" value="UniProtKB-KW"/>
</dbReference>
<dbReference type="AlphaFoldDB" id="A0A315Y589"/>
<comment type="caution">
    <text evidence="1">The sequence shown here is derived from an EMBL/GenBank/DDBJ whole genome shotgun (WGS) entry which is preliminary data.</text>
</comment>
<dbReference type="InterPro" id="IPR003203">
    <property type="entry name" value="CobU/CobP"/>
</dbReference>
<dbReference type="Pfam" id="PF02283">
    <property type="entry name" value="CobU"/>
    <property type="match status" value="1"/>
</dbReference>
<keyword evidence="1" id="KW-0548">Nucleotidyltransferase</keyword>
<dbReference type="InterPro" id="IPR027417">
    <property type="entry name" value="P-loop_NTPase"/>
</dbReference>
<dbReference type="UniPathway" id="UPA00148">
    <property type="reaction ID" value="UER00236"/>
</dbReference>
<protein>
    <submittedName>
        <fullName evidence="1">Adenosylcobinamide kinase /adenosylcobinamide-phosphate guanylyltransferase</fullName>
    </submittedName>
</protein>